<evidence type="ECO:0000313" key="4">
    <source>
        <dbReference type="Proteomes" id="UP000230069"/>
    </source>
</evidence>
<gene>
    <name evidence="3" type="ORF">AQUCO_00900867v1</name>
</gene>
<dbReference type="EMBL" id="KZ305026">
    <property type="protein sequence ID" value="PIA54589.1"/>
    <property type="molecule type" value="Genomic_DNA"/>
</dbReference>
<proteinExistence type="predicted"/>
<name>A0A2G5EFR5_AQUCA</name>
<reference evidence="3 4" key="1">
    <citation type="submission" date="2017-09" db="EMBL/GenBank/DDBJ databases">
        <title>WGS assembly of Aquilegia coerulea Goldsmith.</title>
        <authorList>
            <person name="Hodges S."/>
            <person name="Kramer E."/>
            <person name="Nordborg M."/>
            <person name="Tomkins J."/>
            <person name="Borevitz J."/>
            <person name="Derieg N."/>
            <person name="Yan J."/>
            <person name="Mihaltcheva S."/>
            <person name="Hayes R.D."/>
            <person name="Rokhsar D."/>
        </authorList>
    </citation>
    <scope>NUCLEOTIDE SEQUENCE [LARGE SCALE GENOMIC DNA]</scope>
    <source>
        <strain evidence="4">cv. Goldsmith</strain>
    </source>
</reference>
<organism evidence="3 4">
    <name type="scientific">Aquilegia coerulea</name>
    <name type="common">Rocky mountain columbine</name>
    <dbReference type="NCBI Taxonomy" id="218851"/>
    <lineage>
        <taxon>Eukaryota</taxon>
        <taxon>Viridiplantae</taxon>
        <taxon>Streptophyta</taxon>
        <taxon>Embryophyta</taxon>
        <taxon>Tracheophyta</taxon>
        <taxon>Spermatophyta</taxon>
        <taxon>Magnoliopsida</taxon>
        <taxon>Ranunculales</taxon>
        <taxon>Ranunculaceae</taxon>
        <taxon>Thalictroideae</taxon>
        <taxon>Aquilegia</taxon>
    </lineage>
</organism>
<sequence length="103" mass="11818">MDFRSPSFQSLLKTSRFCILVLASLIVGWLTILRYRVIGLEREEGFKILNQQFPWVYVASILIILLFITTILIDDDDDEDGEGMKPNKIGKSAANNHHHEKVN</sequence>
<feature type="transmembrane region" description="Helical" evidence="2">
    <location>
        <begin position="54"/>
        <end position="73"/>
    </location>
</feature>
<accession>A0A2G5EFR5</accession>
<dbReference type="Proteomes" id="UP000230069">
    <property type="component" value="Unassembled WGS sequence"/>
</dbReference>
<dbReference type="AlphaFoldDB" id="A0A2G5EFR5"/>
<evidence type="ECO:0000256" key="1">
    <source>
        <dbReference type="SAM" id="MobiDB-lite"/>
    </source>
</evidence>
<protein>
    <submittedName>
        <fullName evidence="3">Uncharacterized protein</fullName>
    </submittedName>
</protein>
<dbReference type="InParanoid" id="A0A2G5EFR5"/>
<keyword evidence="4" id="KW-1185">Reference proteome</keyword>
<evidence type="ECO:0000256" key="2">
    <source>
        <dbReference type="SAM" id="Phobius"/>
    </source>
</evidence>
<keyword evidence="2" id="KW-1133">Transmembrane helix</keyword>
<feature type="region of interest" description="Disordered" evidence="1">
    <location>
        <begin position="80"/>
        <end position="103"/>
    </location>
</feature>
<evidence type="ECO:0000313" key="3">
    <source>
        <dbReference type="EMBL" id="PIA54589.1"/>
    </source>
</evidence>
<feature type="transmembrane region" description="Helical" evidence="2">
    <location>
        <begin position="14"/>
        <end position="33"/>
    </location>
</feature>
<keyword evidence="2" id="KW-0472">Membrane</keyword>
<keyword evidence="2" id="KW-0812">Transmembrane</keyword>